<keyword evidence="5 8" id="KW-0732">Signal</keyword>
<evidence type="ECO:0000256" key="2">
    <source>
        <dbReference type="ARBA" id="ARBA00005379"/>
    </source>
</evidence>
<protein>
    <submittedName>
        <fullName evidence="11">Immune-induced peptide 2 isoform X1</fullName>
    </submittedName>
    <submittedName>
        <fullName evidence="10">Immune-induced peptide 2-like</fullName>
    </submittedName>
</protein>
<proteinExistence type="inferred from homology"/>
<evidence type="ECO:0000313" key="11">
    <source>
        <dbReference type="RefSeq" id="XP_030374636.1"/>
    </source>
</evidence>
<sequence length="42" mass="4435">MQFLKVVAIFVFGLLALASASPVADPGNVVINGDCKWCNVRA</sequence>
<keyword evidence="6" id="KW-0391">Immunity</keyword>
<dbReference type="OrthoDB" id="7805138at2759"/>
<dbReference type="AlphaFoldDB" id="A0A6J2TCV6"/>
<evidence type="ECO:0000256" key="6">
    <source>
        <dbReference type="ARBA" id="ARBA00022859"/>
    </source>
</evidence>
<feature type="chain" id="PRO_5044642652" evidence="8">
    <location>
        <begin position="21"/>
        <end position="42"/>
    </location>
</feature>
<evidence type="ECO:0000256" key="5">
    <source>
        <dbReference type="ARBA" id="ARBA00022729"/>
    </source>
</evidence>
<keyword evidence="9" id="KW-1185">Reference proteome</keyword>
<evidence type="ECO:0000256" key="3">
    <source>
        <dbReference type="ARBA" id="ARBA00022525"/>
    </source>
</evidence>
<keyword evidence="3" id="KW-0964">Secreted</keyword>
<gene>
    <name evidence="10" type="primary">LOC115624166</name>
    <name evidence="11" type="synonym">LOC115624177</name>
</gene>
<dbReference type="Proteomes" id="UP000504634">
    <property type="component" value="Unplaced"/>
</dbReference>
<organism evidence="9 10">
    <name type="scientific">Drosophila lebanonensis</name>
    <name type="common">Fruit fly</name>
    <name type="synonym">Scaptodrosophila lebanonensis</name>
    <dbReference type="NCBI Taxonomy" id="7225"/>
    <lineage>
        <taxon>Eukaryota</taxon>
        <taxon>Metazoa</taxon>
        <taxon>Ecdysozoa</taxon>
        <taxon>Arthropoda</taxon>
        <taxon>Hexapoda</taxon>
        <taxon>Insecta</taxon>
        <taxon>Pterygota</taxon>
        <taxon>Neoptera</taxon>
        <taxon>Endopterygota</taxon>
        <taxon>Diptera</taxon>
        <taxon>Brachycera</taxon>
        <taxon>Muscomorpha</taxon>
        <taxon>Ephydroidea</taxon>
        <taxon>Drosophilidae</taxon>
        <taxon>Scaptodrosophila</taxon>
    </lineage>
</organism>
<evidence type="ECO:0000256" key="4">
    <source>
        <dbReference type="ARBA" id="ARBA00022588"/>
    </source>
</evidence>
<dbReference type="Pfam" id="PF08194">
    <property type="entry name" value="DIM"/>
    <property type="match status" value="1"/>
</dbReference>
<accession>A0A6J2TCV6</accession>
<dbReference type="RefSeq" id="XP_030374626.1">
    <property type="nucleotide sequence ID" value="XM_030518766.1"/>
</dbReference>
<evidence type="ECO:0000256" key="8">
    <source>
        <dbReference type="SAM" id="SignalP"/>
    </source>
</evidence>
<evidence type="ECO:0000313" key="10">
    <source>
        <dbReference type="RefSeq" id="XP_030374626.1"/>
    </source>
</evidence>
<feature type="signal peptide" evidence="8">
    <location>
        <begin position="1"/>
        <end position="20"/>
    </location>
</feature>
<dbReference type="InterPro" id="IPR013172">
    <property type="entry name" value="Bomanin"/>
</dbReference>
<evidence type="ECO:0000256" key="1">
    <source>
        <dbReference type="ARBA" id="ARBA00004613"/>
    </source>
</evidence>
<keyword evidence="4" id="KW-0399">Innate immunity</keyword>
<keyword evidence="7" id="KW-1015">Disulfide bond</keyword>
<dbReference type="GO" id="GO:0045087">
    <property type="term" value="P:innate immune response"/>
    <property type="evidence" value="ECO:0007669"/>
    <property type="project" value="UniProtKB-KW"/>
</dbReference>
<dbReference type="GeneID" id="115624166"/>
<name>A0A6J2TCV6_DROLE</name>
<evidence type="ECO:0000313" key="9">
    <source>
        <dbReference type="Proteomes" id="UP000504634"/>
    </source>
</evidence>
<comment type="subcellular location">
    <subcellularLocation>
        <location evidence="1">Secreted</location>
    </subcellularLocation>
</comment>
<dbReference type="GO" id="GO:0005576">
    <property type="term" value="C:extracellular region"/>
    <property type="evidence" value="ECO:0007669"/>
    <property type="project" value="UniProtKB-SubCell"/>
</dbReference>
<comment type="similarity">
    <text evidence="2">Belongs to the bomanin family.</text>
</comment>
<dbReference type="RefSeq" id="XP_030374636.1">
    <property type="nucleotide sequence ID" value="XM_030518776.1"/>
</dbReference>
<reference evidence="10 11" key="1">
    <citation type="submission" date="2025-04" db="UniProtKB">
        <authorList>
            <consortium name="RefSeq"/>
        </authorList>
    </citation>
    <scope>IDENTIFICATION</scope>
    <source>
        <strain evidence="10 11">11010-0011.00</strain>
        <tissue evidence="10 11">Whole body</tissue>
    </source>
</reference>
<evidence type="ECO:0000256" key="7">
    <source>
        <dbReference type="ARBA" id="ARBA00023157"/>
    </source>
</evidence>